<proteinExistence type="predicted"/>
<dbReference type="InterPro" id="IPR048781">
    <property type="entry name" value="Sos7_CC"/>
</dbReference>
<evidence type="ECO:0000313" key="3">
    <source>
        <dbReference type="EMBL" id="KAL2916924.1"/>
    </source>
</evidence>
<feature type="domain" description="Kinetochore protein Sos7 coiled-coil" evidence="2">
    <location>
        <begin position="127"/>
        <end position="201"/>
    </location>
</feature>
<protein>
    <recommendedName>
        <fullName evidence="2">Kinetochore protein Sos7 coiled-coil domain-containing protein</fullName>
    </recommendedName>
</protein>
<name>A0ABR4NBW1_9FUNG</name>
<gene>
    <name evidence="3" type="ORF">HK105_203356</name>
</gene>
<dbReference type="Pfam" id="PF20882">
    <property type="entry name" value="Sos7"/>
    <property type="match status" value="1"/>
</dbReference>
<dbReference type="InterPro" id="IPR037475">
    <property type="entry name" value="Sos7"/>
</dbReference>
<keyword evidence="1" id="KW-0175">Coiled coil</keyword>
<dbReference type="EMBL" id="JADGIZ020000013">
    <property type="protein sequence ID" value="KAL2916924.1"/>
    <property type="molecule type" value="Genomic_DNA"/>
</dbReference>
<evidence type="ECO:0000259" key="2">
    <source>
        <dbReference type="Pfam" id="PF20882"/>
    </source>
</evidence>
<dbReference type="PANTHER" id="PTHR37329">
    <property type="entry name" value="KINETOCHORE PROTEIN SOS7"/>
    <property type="match status" value="1"/>
</dbReference>
<dbReference type="Proteomes" id="UP001527925">
    <property type="component" value="Unassembled WGS sequence"/>
</dbReference>
<organism evidence="3 4">
    <name type="scientific">Polyrhizophydium stewartii</name>
    <dbReference type="NCBI Taxonomy" id="2732419"/>
    <lineage>
        <taxon>Eukaryota</taxon>
        <taxon>Fungi</taxon>
        <taxon>Fungi incertae sedis</taxon>
        <taxon>Chytridiomycota</taxon>
        <taxon>Chytridiomycota incertae sedis</taxon>
        <taxon>Chytridiomycetes</taxon>
        <taxon>Rhizophydiales</taxon>
        <taxon>Rhizophydiales incertae sedis</taxon>
        <taxon>Polyrhizophydium</taxon>
    </lineage>
</organism>
<keyword evidence="4" id="KW-1185">Reference proteome</keyword>
<accession>A0ABR4NBW1</accession>
<evidence type="ECO:0000313" key="4">
    <source>
        <dbReference type="Proteomes" id="UP001527925"/>
    </source>
</evidence>
<dbReference type="PANTHER" id="PTHR37329:SF1">
    <property type="entry name" value="KINETOCHORE PROTEIN SOS7"/>
    <property type="match status" value="1"/>
</dbReference>
<feature type="coiled-coil region" evidence="1">
    <location>
        <begin position="162"/>
        <end position="301"/>
    </location>
</feature>
<reference evidence="3 4" key="1">
    <citation type="submission" date="2023-09" db="EMBL/GenBank/DDBJ databases">
        <title>Pangenome analysis of Batrachochytrium dendrobatidis and related Chytrids.</title>
        <authorList>
            <person name="Yacoub M.N."/>
            <person name="Stajich J.E."/>
            <person name="James T.Y."/>
        </authorList>
    </citation>
    <scope>NUCLEOTIDE SEQUENCE [LARGE SCALE GENOMIC DNA]</scope>
    <source>
        <strain evidence="3 4">JEL0888</strain>
    </source>
</reference>
<sequence>MATLGRDASGVLAAGAAAAPAGETRTAKDGAAAAGGAGAVVADGAPGAFDTQELSLLANELDSAEFFFKMLKDSYISRFQAERSDGAPSAGRGEVVPDEDRTEALDIRQLLLTQPRNTEAEKNFHKELFSKLKFNYLEQDAKEKFLRRVLDMTPQFATPESVQGLERQNAQQKESLKAQKASLEMLKTEVSDIAEHVCATYERVHVQKAEALQLQAEIAQLETKRDAVLAKPNPRAPFLANLEQKTSAQQDRIAALKSQIEAQRRELAEKQARRAQLLKQSARLEVRRQEAESNAIEAERISRTKDPQVESLGKWYQETIELLYKCSGIRHIKAVSDSKMEIVYEMDDGTPYTVAIRIEHDSEDNGNHVVKAQVISASVALNDIHDRAAGFPKLDHALSYTVRAVYTRLHNFHGRIKELHPHDGSNGIFHDKHNGDTSVYNHETGREFFLTIGMSYPKSRWQDIRFQRVDQGGREIEGEAEQWQAKLRDLKPQTFTELVPYLK</sequence>
<evidence type="ECO:0000256" key="1">
    <source>
        <dbReference type="SAM" id="Coils"/>
    </source>
</evidence>
<comment type="caution">
    <text evidence="3">The sequence shown here is derived from an EMBL/GenBank/DDBJ whole genome shotgun (WGS) entry which is preliminary data.</text>
</comment>